<evidence type="ECO:0000256" key="3">
    <source>
        <dbReference type="ARBA" id="ARBA00022723"/>
    </source>
</evidence>
<evidence type="ECO:0000313" key="8">
    <source>
        <dbReference type="EMBL" id="CAB4752732.1"/>
    </source>
</evidence>
<feature type="region of interest" description="Disordered" evidence="7">
    <location>
        <begin position="1"/>
        <end position="27"/>
    </location>
</feature>
<reference evidence="8" key="1">
    <citation type="submission" date="2020-05" db="EMBL/GenBank/DDBJ databases">
        <authorList>
            <person name="Chiriac C."/>
            <person name="Salcher M."/>
            <person name="Ghai R."/>
            <person name="Kavagutti S V."/>
        </authorList>
    </citation>
    <scope>NUCLEOTIDE SEQUENCE</scope>
</reference>
<evidence type="ECO:0000256" key="7">
    <source>
        <dbReference type="SAM" id="MobiDB-lite"/>
    </source>
</evidence>
<keyword evidence="5" id="KW-0408">Iron</keyword>
<keyword evidence="4" id="KW-0560">Oxidoreductase</keyword>
<dbReference type="Gene3D" id="1.10.630.10">
    <property type="entry name" value="Cytochrome P450"/>
    <property type="match status" value="1"/>
</dbReference>
<dbReference type="CDD" id="cd20625">
    <property type="entry name" value="CYP164-like"/>
    <property type="match status" value="1"/>
</dbReference>
<evidence type="ECO:0000256" key="4">
    <source>
        <dbReference type="ARBA" id="ARBA00023002"/>
    </source>
</evidence>
<dbReference type="InterPro" id="IPR017972">
    <property type="entry name" value="Cyt_P450_CS"/>
</dbReference>
<evidence type="ECO:0000256" key="1">
    <source>
        <dbReference type="ARBA" id="ARBA00010617"/>
    </source>
</evidence>
<dbReference type="SUPFAM" id="SSF48264">
    <property type="entry name" value="Cytochrome P450"/>
    <property type="match status" value="1"/>
</dbReference>
<accession>A0A6J6TYS5</accession>
<dbReference type="InterPro" id="IPR036396">
    <property type="entry name" value="Cyt_P450_sf"/>
</dbReference>
<dbReference type="InterPro" id="IPR001128">
    <property type="entry name" value="Cyt_P450"/>
</dbReference>
<dbReference type="GO" id="GO:0005506">
    <property type="term" value="F:iron ion binding"/>
    <property type="evidence" value="ECO:0007669"/>
    <property type="project" value="InterPro"/>
</dbReference>
<evidence type="ECO:0000256" key="2">
    <source>
        <dbReference type="ARBA" id="ARBA00022617"/>
    </source>
</evidence>
<keyword evidence="3" id="KW-0479">Metal-binding</keyword>
<dbReference type="AlphaFoldDB" id="A0A6J6TYS5"/>
<gene>
    <name evidence="8" type="ORF">UFOPK2761_02083</name>
</gene>
<proteinExistence type="inferred from homology"/>
<organism evidence="8">
    <name type="scientific">freshwater metagenome</name>
    <dbReference type="NCBI Taxonomy" id="449393"/>
    <lineage>
        <taxon>unclassified sequences</taxon>
        <taxon>metagenomes</taxon>
        <taxon>ecological metagenomes</taxon>
    </lineage>
</organism>
<dbReference type="Pfam" id="PF00067">
    <property type="entry name" value="p450"/>
    <property type="match status" value="1"/>
</dbReference>
<dbReference type="GO" id="GO:0036199">
    <property type="term" value="F:cholest-4-en-3-one 26-monooxygenase activity"/>
    <property type="evidence" value="ECO:0007669"/>
    <property type="project" value="TreeGrafter"/>
</dbReference>
<dbReference type="PANTHER" id="PTHR46696">
    <property type="entry name" value="P450, PUTATIVE (EUROFUNG)-RELATED"/>
    <property type="match status" value="1"/>
</dbReference>
<name>A0A6J6TYS5_9ZZZZ</name>
<dbReference type="EMBL" id="CAEZYQ010000016">
    <property type="protein sequence ID" value="CAB4752732.1"/>
    <property type="molecule type" value="Genomic_DNA"/>
</dbReference>
<sequence length="460" mass="50023">MSAQPSLAPAPPAPTRSPRSLRERAVGGVKQRVRWGLGHGLPSRLMHRAAKKGDLQGQLVVRSESSDSSGLWPVIEQVRASGPIHKSSFAYVTVSLPVVREVLTSNDFHAGVFLPGEGPLGKLALWAEEPERIGPLNPPSLLVVEPPEHTRYRKLVTRVFTVKAVEELRQRTQEIADRLLDDLEARAAAGEPVDIVPSYCAALPVTVIAEVLGVPEADRQRVLDFGTAAAPSLDLGLSFREMREVEAALDDFRTWLIAHLEHLRENRGDDLLSRLVAIQDEDGGLSQAELLATAGLVLAAGFETTVNLLSNGTALLHEHPEQRALLREDPSLWGNAVDEVLRYDPPVLLTGRTALRDTTVAGQQVTAGSVVTTLLAGANRDPEVFTDPHTFDVTRENARDHVAFSAGRHYCLGAALARMEGEVGLKALHDRFPDLAVVPGGTRRPTRILRGWETLPVRLS</sequence>
<evidence type="ECO:0000256" key="5">
    <source>
        <dbReference type="ARBA" id="ARBA00023004"/>
    </source>
</evidence>
<dbReference type="PRINTS" id="PR00359">
    <property type="entry name" value="BP450"/>
</dbReference>
<dbReference type="GO" id="GO:0008395">
    <property type="term" value="F:steroid hydroxylase activity"/>
    <property type="evidence" value="ECO:0007669"/>
    <property type="project" value="TreeGrafter"/>
</dbReference>
<dbReference type="GO" id="GO:0020037">
    <property type="term" value="F:heme binding"/>
    <property type="evidence" value="ECO:0007669"/>
    <property type="project" value="InterPro"/>
</dbReference>
<dbReference type="PRINTS" id="PR00385">
    <property type="entry name" value="P450"/>
</dbReference>
<keyword evidence="6" id="KW-0503">Monooxygenase</keyword>
<dbReference type="FunFam" id="1.10.630.10:FF:000018">
    <property type="entry name" value="Cytochrome P450 monooxygenase"/>
    <property type="match status" value="1"/>
</dbReference>
<dbReference type="InterPro" id="IPR002397">
    <property type="entry name" value="Cyt_P450_B"/>
</dbReference>
<evidence type="ECO:0000256" key="6">
    <source>
        <dbReference type="ARBA" id="ARBA00023033"/>
    </source>
</evidence>
<dbReference type="PANTHER" id="PTHR46696:SF4">
    <property type="entry name" value="BIOTIN BIOSYNTHESIS CYTOCHROME P450"/>
    <property type="match status" value="1"/>
</dbReference>
<protein>
    <submittedName>
        <fullName evidence="8">Unannotated protein</fullName>
    </submittedName>
</protein>
<dbReference type="GO" id="GO:0006707">
    <property type="term" value="P:cholesterol catabolic process"/>
    <property type="evidence" value="ECO:0007669"/>
    <property type="project" value="TreeGrafter"/>
</dbReference>
<keyword evidence="2" id="KW-0349">Heme</keyword>
<comment type="similarity">
    <text evidence="1">Belongs to the cytochrome P450 family.</text>
</comment>
<dbReference type="PROSITE" id="PS00086">
    <property type="entry name" value="CYTOCHROME_P450"/>
    <property type="match status" value="1"/>
</dbReference>